<keyword evidence="3" id="KW-1185">Reference proteome</keyword>
<evidence type="ECO:0000313" key="3">
    <source>
        <dbReference type="Proteomes" id="UP000475582"/>
    </source>
</evidence>
<feature type="domain" description="N-acetyltransferase" evidence="1">
    <location>
        <begin position="147"/>
        <end position="209"/>
    </location>
</feature>
<dbReference type="GO" id="GO:0016747">
    <property type="term" value="F:acyltransferase activity, transferring groups other than amino-acyl groups"/>
    <property type="evidence" value="ECO:0007669"/>
    <property type="project" value="InterPro"/>
</dbReference>
<organism evidence="2 3">
    <name type="scientific">Duganella radicis</name>
    <dbReference type="NCBI Taxonomy" id="551988"/>
    <lineage>
        <taxon>Bacteria</taxon>
        <taxon>Pseudomonadati</taxon>
        <taxon>Pseudomonadota</taxon>
        <taxon>Betaproteobacteria</taxon>
        <taxon>Burkholderiales</taxon>
        <taxon>Oxalobacteraceae</taxon>
        <taxon>Telluria group</taxon>
        <taxon>Duganella</taxon>
    </lineage>
</organism>
<keyword evidence="2" id="KW-0808">Transferase</keyword>
<evidence type="ECO:0000259" key="1">
    <source>
        <dbReference type="Pfam" id="PF13508"/>
    </source>
</evidence>
<comment type="caution">
    <text evidence="2">The sequence shown here is derived from an EMBL/GenBank/DDBJ whole genome shotgun (WGS) entry which is preliminary data.</text>
</comment>
<reference evidence="2 3" key="1">
    <citation type="submission" date="2019-11" db="EMBL/GenBank/DDBJ databases">
        <title>Type strains purchased from KCTC, JCM and DSMZ.</title>
        <authorList>
            <person name="Lu H."/>
        </authorList>
    </citation>
    <scope>NUCLEOTIDE SEQUENCE [LARGE SCALE GENOMIC DNA]</scope>
    <source>
        <strain evidence="2 3">KCTC 22382</strain>
    </source>
</reference>
<sequence>MLPIAKMRTLSPTPPDADLLERWLRARSVVRNLPQPVPDRGGLRVDTGMPQELRRYVFAGPSPGITELAREIDEPYIFIKMCGGAALLESLVTPKWQLQPPGYLMTKEPGRNPIPSLPPGYWLQVQTEASVTTARIFTEDDTLAASGYAVEHEGVFVFDRIATAPAHQHQGLGAAIVAALGTAQRSQAAQRVLVATQAGRALYSTLGWSVHSHYSTVTIKPPF</sequence>
<protein>
    <submittedName>
        <fullName evidence="2">GNAT family N-acetyltransferase</fullName>
    </submittedName>
</protein>
<dbReference type="InterPro" id="IPR000182">
    <property type="entry name" value="GNAT_dom"/>
</dbReference>
<dbReference type="EMBL" id="WNKY01000038">
    <property type="protein sequence ID" value="MTV40623.1"/>
    <property type="molecule type" value="Genomic_DNA"/>
</dbReference>
<dbReference type="Pfam" id="PF13508">
    <property type="entry name" value="Acetyltransf_7"/>
    <property type="match status" value="1"/>
</dbReference>
<dbReference type="OrthoDB" id="4966223at2"/>
<dbReference type="InterPro" id="IPR016181">
    <property type="entry name" value="Acyl_CoA_acyltransferase"/>
</dbReference>
<name>A0A6L6PNR6_9BURK</name>
<evidence type="ECO:0000313" key="2">
    <source>
        <dbReference type="EMBL" id="MTV40623.1"/>
    </source>
</evidence>
<dbReference type="AlphaFoldDB" id="A0A6L6PNR6"/>
<dbReference type="Proteomes" id="UP000475582">
    <property type="component" value="Unassembled WGS sequence"/>
</dbReference>
<dbReference type="SUPFAM" id="SSF55729">
    <property type="entry name" value="Acyl-CoA N-acyltransferases (Nat)"/>
    <property type="match status" value="1"/>
</dbReference>
<gene>
    <name evidence="2" type="ORF">GM676_23975</name>
</gene>
<proteinExistence type="predicted"/>
<dbReference type="Gene3D" id="3.40.630.30">
    <property type="match status" value="1"/>
</dbReference>
<accession>A0A6L6PNR6</accession>